<evidence type="ECO:0008006" key="3">
    <source>
        <dbReference type="Google" id="ProtNLM"/>
    </source>
</evidence>
<reference evidence="2" key="2">
    <citation type="journal article" date="2017" name="Nat. Plants">
        <title>The Aegilops tauschii genome reveals multiple impacts of transposons.</title>
        <authorList>
            <person name="Zhao G."/>
            <person name="Zou C."/>
            <person name="Li K."/>
            <person name="Wang K."/>
            <person name="Li T."/>
            <person name="Gao L."/>
            <person name="Zhang X."/>
            <person name="Wang H."/>
            <person name="Yang Z."/>
            <person name="Liu X."/>
            <person name="Jiang W."/>
            <person name="Mao L."/>
            <person name="Kong X."/>
            <person name="Jiao Y."/>
            <person name="Jia J."/>
        </authorList>
    </citation>
    <scope>NUCLEOTIDE SEQUENCE [LARGE SCALE GENOMIC DNA]</scope>
    <source>
        <strain evidence="2">cv. AL8/78</strain>
    </source>
</reference>
<evidence type="ECO:0000313" key="2">
    <source>
        <dbReference type="Proteomes" id="UP000015105"/>
    </source>
</evidence>
<reference evidence="1" key="3">
    <citation type="journal article" date="2017" name="Nature">
        <title>Genome sequence of the progenitor of the wheat D genome Aegilops tauschii.</title>
        <authorList>
            <person name="Luo M.C."/>
            <person name="Gu Y.Q."/>
            <person name="Puiu D."/>
            <person name="Wang H."/>
            <person name="Twardziok S.O."/>
            <person name="Deal K.R."/>
            <person name="Huo N."/>
            <person name="Zhu T."/>
            <person name="Wang L."/>
            <person name="Wang Y."/>
            <person name="McGuire P.E."/>
            <person name="Liu S."/>
            <person name="Long H."/>
            <person name="Ramasamy R.K."/>
            <person name="Rodriguez J.C."/>
            <person name="Van S.L."/>
            <person name="Yuan L."/>
            <person name="Wang Z."/>
            <person name="Xia Z."/>
            <person name="Xiao L."/>
            <person name="Anderson O.D."/>
            <person name="Ouyang S."/>
            <person name="Liang Y."/>
            <person name="Zimin A.V."/>
            <person name="Pertea G."/>
            <person name="Qi P."/>
            <person name="Bennetzen J.L."/>
            <person name="Dai X."/>
            <person name="Dawson M.W."/>
            <person name="Muller H.G."/>
            <person name="Kugler K."/>
            <person name="Rivarola-Duarte L."/>
            <person name="Spannagl M."/>
            <person name="Mayer K.F.X."/>
            <person name="Lu F.H."/>
            <person name="Bevan M.W."/>
            <person name="Leroy P."/>
            <person name="Li P."/>
            <person name="You F.M."/>
            <person name="Sun Q."/>
            <person name="Liu Z."/>
            <person name="Lyons E."/>
            <person name="Wicker T."/>
            <person name="Salzberg S.L."/>
            <person name="Devos K.M."/>
            <person name="Dvorak J."/>
        </authorList>
    </citation>
    <scope>NUCLEOTIDE SEQUENCE [LARGE SCALE GENOMIC DNA]</scope>
    <source>
        <strain evidence="1">cv. AL8/78</strain>
    </source>
</reference>
<reference evidence="1" key="5">
    <citation type="journal article" date="2021" name="G3 (Bethesda)">
        <title>Aegilops tauschii genome assembly Aet v5.0 features greater sequence contiguity and improved annotation.</title>
        <authorList>
            <person name="Wang L."/>
            <person name="Zhu T."/>
            <person name="Rodriguez J.C."/>
            <person name="Deal K.R."/>
            <person name="Dubcovsky J."/>
            <person name="McGuire P.E."/>
            <person name="Lux T."/>
            <person name="Spannagl M."/>
            <person name="Mayer K.F.X."/>
            <person name="Baldrich P."/>
            <person name="Meyers B.C."/>
            <person name="Huo N."/>
            <person name="Gu Y.Q."/>
            <person name="Zhou H."/>
            <person name="Devos K.M."/>
            <person name="Bennetzen J.L."/>
            <person name="Unver T."/>
            <person name="Budak H."/>
            <person name="Gulick P.J."/>
            <person name="Galiba G."/>
            <person name="Kalapos B."/>
            <person name="Nelson D.R."/>
            <person name="Li P."/>
            <person name="You F.M."/>
            <person name="Luo M.C."/>
            <person name="Dvorak J."/>
        </authorList>
    </citation>
    <scope>NUCLEOTIDE SEQUENCE [LARGE SCALE GENOMIC DNA]</scope>
    <source>
        <strain evidence="1">cv. AL8/78</strain>
    </source>
</reference>
<dbReference type="Gramene" id="AET6Gv20782200.1">
    <property type="protein sequence ID" value="AET6Gv20782200.1"/>
    <property type="gene ID" value="AET6Gv20782200"/>
</dbReference>
<organism evidence="1 2">
    <name type="scientific">Aegilops tauschii subsp. strangulata</name>
    <name type="common">Goatgrass</name>
    <dbReference type="NCBI Taxonomy" id="200361"/>
    <lineage>
        <taxon>Eukaryota</taxon>
        <taxon>Viridiplantae</taxon>
        <taxon>Streptophyta</taxon>
        <taxon>Embryophyta</taxon>
        <taxon>Tracheophyta</taxon>
        <taxon>Spermatophyta</taxon>
        <taxon>Magnoliopsida</taxon>
        <taxon>Liliopsida</taxon>
        <taxon>Poales</taxon>
        <taxon>Poaceae</taxon>
        <taxon>BOP clade</taxon>
        <taxon>Pooideae</taxon>
        <taxon>Triticodae</taxon>
        <taxon>Triticeae</taxon>
        <taxon>Triticinae</taxon>
        <taxon>Aegilops</taxon>
    </lineage>
</organism>
<keyword evidence="2" id="KW-1185">Reference proteome</keyword>
<accession>A0A453PMQ0</accession>
<dbReference type="EnsemblPlants" id="AET6Gv20782200.1">
    <property type="protein sequence ID" value="AET6Gv20782200.1"/>
    <property type="gene ID" value="AET6Gv20782200"/>
</dbReference>
<dbReference type="Proteomes" id="UP000015105">
    <property type="component" value="Chromosome 6D"/>
</dbReference>
<dbReference type="PANTHER" id="PTHR45749">
    <property type="match status" value="1"/>
</dbReference>
<dbReference type="STRING" id="200361.A0A453PMQ0"/>
<reference evidence="1" key="4">
    <citation type="submission" date="2019-03" db="UniProtKB">
        <authorList>
            <consortium name="EnsemblPlants"/>
        </authorList>
    </citation>
    <scope>IDENTIFICATION</scope>
</reference>
<protein>
    <recommendedName>
        <fullName evidence="3">DUF4371 domain-containing protein</fullName>
    </recommendedName>
</protein>
<reference evidence="2" key="1">
    <citation type="journal article" date="2014" name="Science">
        <title>Ancient hybridizations among the ancestral genomes of bread wheat.</title>
        <authorList>
            <consortium name="International Wheat Genome Sequencing Consortium,"/>
            <person name="Marcussen T."/>
            <person name="Sandve S.R."/>
            <person name="Heier L."/>
            <person name="Spannagl M."/>
            <person name="Pfeifer M."/>
            <person name="Jakobsen K.S."/>
            <person name="Wulff B.B."/>
            <person name="Steuernagel B."/>
            <person name="Mayer K.F."/>
            <person name="Olsen O.A."/>
        </authorList>
    </citation>
    <scope>NUCLEOTIDE SEQUENCE [LARGE SCALE GENOMIC DNA]</scope>
    <source>
        <strain evidence="2">cv. AL8/78</strain>
    </source>
</reference>
<sequence length="82" mass="9792">MTNWYELRSRLEKHQTIDKAAQRQLEKEKDYWRKVLFRIVCIVKFLAKHNLAFRGTIGKMYEDSNGNFLGLVEMLAEFDPVI</sequence>
<dbReference type="PANTHER" id="PTHR45749:SF27">
    <property type="entry name" value="TTF-TYPE DOMAIN-CONTAINING PROTEIN"/>
    <property type="match status" value="1"/>
</dbReference>
<name>A0A453PMQ0_AEGTS</name>
<evidence type="ECO:0000313" key="1">
    <source>
        <dbReference type="EnsemblPlants" id="AET6Gv20782200.1"/>
    </source>
</evidence>
<proteinExistence type="predicted"/>
<dbReference type="AlphaFoldDB" id="A0A453PMQ0"/>